<reference evidence="4 5" key="1">
    <citation type="journal article" date="2021" name="Int. J. Syst. Evol. Microbiol.">
        <title>Faecalibacter bovis sp. nov., isolated from cow faeces.</title>
        <authorList>
            <person name="Li F."/>
            <person name="Zhao W."/>
            <person name="Hong Q."/>
            <person name="Shao Q."/>
            <person name="Song J."/>
            <person name="Yang S."/>
        </authorList>
    </citation>
    <scope>NUCLEOTIDE SEQUENCE [LARGE SCALE GENOMIC DNA]</scope>
    <source>
        <strain evidence="4 5">ZY171143</strain>
    </source>
</reference>
<dbReference type="PROSITE" id="PS51257">
    <property type="entry name" value="PROKAR_LIPOPROTEIN"/>
    <property type="match status" value="1"/>
</dbReference>
<dbReference type="Pfam" id="PF05117">
    <property type="entry name" value="DUF695"/>
    <property type="match status" value="1"/>
</dbReference>
<dbReference type="InterPro" id="IPR036701">
    <property type="entry name" value="RraB-like_sf"/>
</dbReference>
<dbReference type="InterPro" id="IPR009671">
    <property type="entry name" value="RraB_dom"/>
</dbReference>
<dbReference type="EMBL" id="CP072842">
    <property type="protein sequence ID" value="QTV06005.1"/>
    <property type="molecule type" value="Genomic_DNA"/>
</dbReference>
<dbReference type="Proteomes" id="UP000672011">
    <property type="component" value="Chromosome"/>
</dbReference>
<feature type="chain" id="PRO_5045855832" evidence="1">
    <location>
        <begin position="24"/>
        <end position="276"/>
    </location>
</feature>
<keyword evidence="1" id="KW-0732">Signal</keyword>
<name>A0ABX7XDP6_9FLAO</name>
<gene>
    <name evidence="4" type="ORF">J9309_01265</name>
</gene>
<organism evidence="4 5">
    <name type="scientific">Faecalibacter bovis</name>
    <dbReference type="NCBI Taxonomy" id="2898187"/>
    <lineage>
        <taxon>Bacteria</taxon>
        <taxon>Pseudomonadati</taxon>
        <taxon>Bacteroidota</taxon>
        <taxon>Flavobacteriia</taxon>
        <taxon>Flavobacteriales</taxon>
        <taxon>Weeksellaceae</taxon>
        <taxon>Faecalibacter</taxon>
    </lineage>
</organism>
<proteinExistence type="predicted"/>
<dbReference type="RefSeq" id="WP_230476646.1">
    <property type="nucleotide sequence ID" value="NZ_CP072842.1"/>
</dbReference>
<keyword evidence="5" id="KW-1185">Reference proteome</keyword>
<evidence type="ECO:0000259" key="2">
    <source>
        <dbReference type="Pfam" id="PF05117"/>
    </source>
</evidence>
<feature type="domain" description="DUF695" evidence="2">
    <location>
        <begin position="30"/>
        <end position="163"/>
    </location>
</feature>
<dbReference type="Pfam" id="PF06877">
    <property type="entry name" value="RraB"/>
    <property type="match status" value="1"/>
</dbReference>
<reference evidence="5" key="2">
    <citation type="submission" date="2021-04" db="EMBL/GenBank/DDBJ databases">
        <title>Taxonomy of Flavobacteriaceae bacterium ZY171143.</title>
        <authorList>
            <person name="Li F."/>
        </authorList>
    </citation>
    <scope>NUCLEOTIDE SEQUENCE [LARGE SCALE GENOMIC DNA]</scope>
    <source>
        <strain evidence="5">ZY171143</strain>
    </source>
</reference>
<accession>A0ABX7XDP6</accession>
<evidence type="ECO:0000313" key="4">
    <source>
        <dbReference type="EMBL" id="QTV06005.1"/>
    </source>
</evidence>
<sequence length="276" mass="32422">MKLINQSILILLFSCVLSINSFAQNIQKEENWSFYISKYDDIEFSNFLDLELINIAPVSEVDQLLAIKIKLKHPQKDGLPSYDEHDDLVNLEDKLLAILLADNLIYFAGRTTANGHRIFYFYTNKNFNLVKTKQQLTSSISSYSLDITLVNDKDWNHYLNFLYPDEYEIQMIQNLDLITFIEEQGDDLSKEREISHWIYFKSTAHRTKFKADIKSYNFNVIAENYDKNLGDYPYSLTISRSDFLDWKNINDITIELMNLAKTHEGEYDGWESKIVK</sequence>
<protein>
    <submittedName>
        <fullName evidence="4">DUF695 domain-containing protein</fullName>
    </submittedName>
</protein>
<evidence type="ECO:0000256" key="1">
    <source>
        <dbReference type="SAM" id="SignalP"/>
    </source>
</evidence>
<dbReference type="InterPro" id="IPR016097">
    <property type="entry name" value="DUF695"/>
</dbReference>
<feature type="signal peptide" evidence="1">
    <location>
        <begin position="1"/>
        <end position="23"/>
    </location>
</feature>
<evidence type="ECO:0000259" key="3">
    <source>
        <dbReference type="Pfam" id="PF06877"/>
    </source>
</evidence>
<dbReference type="Gene3D" id="3.30.70.970">
    <property type="entry name" value="RraB-like"/>
    <property type="match status" value="1"/>
</dbReference>
<evidence type="ECO:0000313" key="5">
    <source>
        <dbReference type="Proteomes" id="UP000672011"/>
    </source>
</evidence>
<feature type="domain" description="Regulator of ribonuclease activity B" evidence="3">
    <location>
        <begin position="174"/>
        <end position="271"/>
    </location>
</feature>
<dbReference type="SUPFAM" id="SSF89946">
    <property type="entry name" value="Hypothetical protein VC0424"/>
    <property type="match status" value="1"/>
</dbReference>